<dbReference type="GeneID" id="303296395"/>
<gene>
    <name evidence="1" type="ORF">ACFPK8_18425</name>
</gene>
<dbReference type="Gene3D" id="3.90.1140.10">
    <property type="entry name" value="Cyclic phosphodiesterase"/>
    <property type="match status" value="1"/>
</dbReference>
<dbReference type="RefSeq" id="WP_193117162.1">
    <property type="nucleotide sequence ID" value="NZ_BAAAIR010000025.1"/>
</dbReference>
<reference evidence="2" key="1">
    <citation type="journal article" date="2019" name="Int. J. Syst. Evol. Microbiol.">
        <title>The Global Catalogue of Microorganisms (GCM) 10K type strain sequencing project: providing services to taxonomists for standard genome sequencing and annotation.</title>
        <authorList>
            <consortium name="The Broad Institute Genomics Platform"/>
            <consortium name="The Broad Institute Genome Sequencing Center for Infectious Disease"/>
            <person name="Wu L."/>
            <person name="Ma J."/>
        </authorList>
    </citation>
    <scope>NUCLEOTIDE SEQUENCE [LARGE SCALE GENOMIC DNA]</scope>
    <source>
        <strain evidence="2">CGMCC 1.16455</strain>
    </source>
</reference>
<sequence length="113" mass="12416">MATTESTDETALLLRVPGAASAVGRHRGRLDRAAADGIPAHVTVLHPFVPLGDLQEEDHYRLNELFAMQQSFQLVERCTSWFGDRVLFVQLDDPEPVRVLTAQVAAACSSSRN</sequence>
<organism evidence="1 2">
    <name type="scientific">Brachybacterium tyrofermentans</name>
    <dbReference type="NCBI Taxonomy" id="47848"/>
    <lineage>
        <taxon>Bacteria</taxon>
        <taxon>Bacillati</taxon>
        <taxon>Actinomycetota</taxon>
        <taxon>Actinomycetes</taxon>
        <taxon>Micrococcales</taxon>
        <taxon>Dermabacteraceae</taxon>
        <taxon>Brachybacterium</taxon>
    </lineage>
</organism>
<dbReference type="EMBL" id="JBHSLN010000088">
    <property type="protein sequence ID" value="MFC5299494.1"/>
    <property type="molecule type" value="Genomic_DNA"/>
</dbReference>
<protein>
    <submittedName>
        <fullName evidence="1">2'-5' RNA ligase family protein</fullName>
    </submittedName>
</protein>
<dbReference type="InterPro" id="IPR009097">
    <property type="entry name" value="Cyclic_Pdiesterase"/>
</dbReference>
<evidence type="ECO:0000313" key="1">
    <source>
        <dbReference type="EMBL" id="MFC5299494.1"/>
    </source>
</evidence>
<accession>A0ABW0FL41</accession>
<dbReference type="SUPFAM" id="SSF55144">
    <property type="entry name" value="LigT-like"/>
    <property type="match status" value="1"/>
</dbReference>
<comment type="caution">
    <text evidence="1">The sequence shown here is derived from an EMBL/GenBank/DDBJ whole genome shotgun (WGS) entry which is preliminary data.</text>
</comment>
<dbReference type="Pfam" id="PF13563">
    <property type="entry name" value="2_5_RNA_ligase2"/>
    <property type="match status" value="1"/>
</dbReference>
<dbReference type="GO" id="GO:0016874">
    <property type="term" value="F:ligase activity"/>
    <property type="evidence" value="ECO:0007669"/>
    <property type="project" value="UniProtKB-KW"/>
</dbReference>
<proteinExistence type="predicted"/>
<keyword evidence="2" id="KW-1185">Reference proteome</keyword>
<evidence type="ECO:0000313" key="2">
    <source>
        <dbReference type="Proteomes" id="UP001595937"/>
    </source>
</evidence>
<dbReference type="Proteomes" id="UP001595937">
    <property type="component" value="Unassembled WGS sequence"/>
</dbReference>
<keyword evidence="1" id="KW-0436">Ligase</keyword>
<name>A0ABW0FL41_9MICO</name>